<keyword evidence="3" id="KW-1185">Reference proteome</keyword>
<feature type="compositionally biased region" description="Polar residues" evidence="1">
    <location>
        <begin position="22"/>
        <end position="31"/>
    </location>
</feature>
<sequence length="130" mass="14218">LNEVSDFDGKGYDNRGLVPEDFTQQTPQNPAARSIDRSYADTENVPAIPSSERAIYRNSSQAPHQVAIPRVVGVSRKPGGDDSRPASQHGSLHGYPAASRPAPDPDYDDPYSLERRGANVKRVTSGEMRR</sequence>
<accession>A0AAN8XS08</accession>
<protein>
    <submittedName>
        <fullName evidence="2">Uncharacterized protein</fullName>
    </submittedName>
</protein>
<dbReference type="AlphaFoldDB" id="A0AAN8XS08"/>
<evidence type="ECO:0000313" key="3">
    <source>
        <dbReference type="Proteomes" id="UP001381693"/>
    </source>
</evidence>
<name>A0AAN8XS08_HALRR</name>
<dbReference type="Proteomes" id="UP001381693">
    <property type="component" value="Unassembled WGS sequence"/>
</dbReference>
<reference evidence="2 3" key="1">
    <citation type="submission" date="2023-11" db="EMBL/GenBank/DDBJ databases">
        <title>Halocaridina rubra genome assembly.</title>
        <authorList>
            <person name="Smith C."/>
        </authorList>
    </citation>
    <scope>NUCLEOTIDE SEQUENCE [LARGE SCALE GENOMIC DNA]</scope>
    <source>
        <strain evidence="2">EP-1</strain>
        <tissue evidence="2">Whole</tissue>
    </source>
</reference>
<gene>
    <name evidence="2" type="ORF">SK128_023487</name>
</gene>
<comment type="caution">
    <text evidence="2">The sequence shown here is derived from an EMBL/GenBank/DDBJ whole genome shotgun (WGS) entry which is preliminary data.</text>
</comment>
<feature type="non-terminal residue" evidence="2">
    <location>
        <position position="1"/>
    </location>
</feature>
<feature type="non-terminal residue" evidence="2">
    <location>
        <position position="130"/>
    </location>
</feature>
<evidence type="ECO:0000313" key="2">
    <source>
        <dbReference type="EMBL" id="KAK7084628.1"/>
    </source>
</evidence>
<proteinExistence type="predicted"/>
<dbReference type="EMBL" id="JAXCGZ010002026">
    <property type="protein sequence ID" value="KAK7084628.1"/>
    <property type="molecule type" value="Genomic_DNA"/>
</dbReference>
<feature type="region of interest" description="Disordered" evidence="1">
    <location>
        <begin position="1"/>
        <end position="130"/>
    </location>
</feature>
<organism evidence="2 3">
    <name type="scientific">Halocaridina rubra</name>
    <name type="common">Hawaiian red shrimp</name>
    <dbReference type="NCBI Taxonomy" id="373956"/>
    <lineage>
        <taxon>Eukaryota</taxon>
        <taxon>Metazoa</taxon>
        <taxon>Ecdysozoa</taxon>
        <taxon>Arthropoda</taxon>
        <taxon>Crustacea</taxon>
        <taxon>Multicrustacea</taxon>
        <taxon>Malacostraca</taxon>
        <taxon>Eumalacostraca</taxon>
        <taxon>Eucarida</taxon>
        <taxon>Decapoda</taxon>
        <taxon>Pleocyemata</taxon>
        <taxon>Caridea</taxon>
        <taxon>Atyoidea</taxon>
        <taxon>Atyidae</taxon>
        <taxon>Halocaridina</taxon>
    </lineage>
</organism>
<evidence type="ECO:0000256" key="1">
    <source>
        <dbReference type="SAM" id="MobiDB-lite"/>
    </source>
</evidence>